<feature type="transmembrane region" description="Helical" evidence="14">
    <location>
        <begin position="344"/>
        <end position="370"/>
    </location>
</feature>
<dbReference type="PRINTS" id="PR00019">
    <property type="entry name" value="LEURICHRPT"/>
</dbReference>
<keyword evidence="6 14" id="KW-0812">Transmembrane</keyword>
<reference evidence="17" key="2">
    <citation type="submission" date="2025-08" db="UniProtKB">
        <authorList>
            <consortium name="RefSeq"/>
        </authorList>
    </citation>
    <scope>IDENTIFICATION</scope>
</reference>
<evidence type="ECO:0000256" key="1">
    <source>
        <dbReference type="ARBA" id="ARBA00004370"/>
    </source>
</evidence>
<evidence type="ECO:0000256" key="6">
    <source>
        <dbReference type="ARBA" id="ARBA00022692"/>
    </source>
</evidence>
<reference evidence="16" key="1">
    <citation type="journal article" date="2012" name="Nat. Commun.">
        <title>The genome of Prunus mume.</title>
        <authorList>
            <person name="Zhang Q."/>
            <person name="Chen W."/>
            <person name="Sun L."/>
            <person name="Zhao F."/>
            <person name="Huang B."/>
            <person name="Yang W."/>
            <person name="Tao Y."/>
            <person name="Wang J."/>
            <person name="Yuan Z."/>
            <person name="Fan G."/>
            <person name="Xing Z."/>
            <person name="Han C."/>
            <person name="Pan H."/>
            <person name="Zhong X."/>
            <person name="Shi W."/>
            <person name="Liang X."/>
            <person name="Du D."/>
            <person name="Sun F."/>
            <person name="Xu Z."/>
            <person name="Hao R."/>
            <person name="Lv T."/>
            <person name="Lv Y."/>
            <person name="Zheng Z."/>
            <person name="Sun M."/>
            <person name="Luo L."/>
            <person name="Cai M."/>
            <person name="Gao Y."/>
            <person name="Wang J."/>
            <person name="Yin Y."/>
            <person name="Xu X."/>
            <person name="Cheng T."/>
            <person name="Wang J."/>
        </authorList>
    </citation>
    <scope>NUCLEOTIDE SEQUENCE [LARGE SCALE GENOMIC DNA]</scope>
</reference>
<dbReference type="PROSITE" id="PS00108">
    <property type="entry name" value="PROTEIN_KINASE_ST"/>
    <property type="match status" value="1"/>
</dbReference>
<dbReference type="InterPro" id="IPR017441">
    <property type="entry name" value="Protein_kinase_ATP_BS"/>
</dbReference>
<evidence type="ECO:0000259" key="15">
    <source>
        <dbReference type="PROSITE" id="PS50011"/>
    </source>
</evidence>
<dbReference type="Pfam" id="PF13855">
    <property type="entry name" value="LRR_8"/>
    <property type="match status" value="1"/>
</dbReference>
<dbReference type="InterPro" id="IPR001245">
    <property type="entry name" value="Ser-Thr/Tyr_kinase_cat_dom"/>
</dbReference>
<dbReference type="PROSITE" id="PS50011">
    <property type="entry name" value="PROTEIN_KINASE_DOM"/>
    <property type="match status" value="1"/>
</dbReference>
<evidence type="ECO:0000313" key="16">
    <source>
        <dbReference type="Proteomes" id="UP000694861"/>
    </source>
</evidence>
<evidence type="ECO:0000256" key="11">
    <source>
        <dbReference type="ARBA" id="ARBA00022989"/>
    </source>
</evidence>
<dbReference type="Pfam" id="PF08263">
    <property type="entry name" value="LRRNT_2"/>
    <property type="match status" value="1"/>
</dbReference>
<dbReference type="Pfam" id="PF00560">
    <property type="entry name" value="LRR_1"/>
    <property type="match status" value="2"/>
</dbReference>
<dbReference type="InterPro" id="IPR011009">
    <property type="entry name" value="Kinase-like_dom_sf"/>
</dbReference>
<evidence type="ECO:0000313" key="17">
    <source>
        <dbReference type="RefSeq" id="XP_016646987.1"/>
    </source>
</evidence>
<dbReference type="Proteomes" id="UP000694861">
    <property type="component" value="Linkage group LG2"/>
</dbReference>
<dbReference type="InterPro" id="IPR008271">
    <property type="entry name" value="Ser/Thr_kinase_AS"/>
</dbReference>
<dbReference type="Gene3D" id="1.10.510.10">
    <property type="entry name" value="Transferase(Phosphotransferase) domain 1"/>
    <property type="match status" value="1"/>
</dbReference>
<comment type="subcellular location">
    <subcellularLocation>
        <location evidence="1">Membrane</location>
    </subcellularLocation>
</comment>
<evidence type="ECO:0000256" key="7">
    <source>
        <dbReference type="ARBA" id="ARBA00022737"/>
    </source>
</evidence>
<dbReference type="InterPro" id="IPR032675">
    <property type="entry name" value="LRR_dom_sf"/>
</dbReference>
<organism evidence="16 17">
    <name type="scientific">Prunus mume</name>
    <name type="common">Japanese apricot</name>
    <name type="synonym">Armeniaca mume</name>
    <dbReference type="NCBI Taxonomy" id="102107"/>
    <lineage>
        <taxon>Eukaryota</taxon>
        <taxon>Viridiplantae</taxon>
        <taxon>Streptophyta</taxon>
        <taxon>Embryophyta</taxon>
        <taxon>Tracheophyta</taxon>
        <taxon>Spermatophyta</taxon>
        <taxon>Magnoliopsida</taxon>
        <taxon>eudicotyledons</taxon>
        <taxon>Gunneridae</taxon>
        <taxon>Pentapetalae</taxon>
        <taxon>rosids</taxon>
        <taxon>fabids</taxon>
        <taxon>Rosales</taxon>
        <taxon>Rosaceae</taxon>
        <taxon>Amygdaloideae</taxon>
        <taxon>Amygdaleae</taxon>
        <taxon>Prunus</taxon>
    </lineage>
</organism>
<evidence type="ECO:0000256" key="4">
    <source>
        <dbReference type="ARBA" id="ARBA00022614"/>
    </source>
</evidence>
<name>A0ABM1LHW0_PRUMU</name>
<accession>A0ABM1LHW0</accession>
<proteinExistence type="inferred from homology"/>
<dbReference type="PROSITE" id="PS51450">
    <property type="entry name" value="LRR"/>
    <property type="match status" value="1"/>
</dbReference>
<evidence type="ECO:0000256" key="8">
    <source>
        <dbReference type="ARBA" id="ARBA00022741"/>
    </source>
</evidence>
<sequence>MNSGSDLELDDENNDTISQNQELGQVMDINLSSWNEFYPTDSATASNISTDKEALILFKSGVNLPPSFWDQNSSPCSNWTGVACNQIGQTQRVVSLNLSGLELAGTINSHVEDLEVCDQYCLKELQMLGLARNKMSGPIPNSLGNLRKLNHIDLSGNYFVGHVPPTFASIERLLSMDLSNNLLNGTIPREILNLSSLSTILNLSNNFLSGPLPEIGLLQNVVTVDLSDNALSGSIPSSFEKCTSLEELFMARNTLSGSLPNALAEMRGLEILDLSSNQLSGSIPDELKELRALSYLNLSFNHLEGVIPNGGVFVKNTSNVHLEGNPKLCRHLPCGKSGNQRRKVLVLVLIIAAALVTLAVCTVVGCLLYVKKHKGSGYEATSRETTSSDLLNGKHQMVTYEELRVATGNFNQENLIGSGGFGFVYKGYLREGIEVAVKVLDVQIKGSWKSFLAECEALRSVRHRNLVKVIITCSSLDFKNMEFLALVYEYLSNGSLEDWINGKRKNADGDGLNIVERLNVAIDVAYGLDYLRHDCEVPVVHCDLKPSNILLDTDMTAKIGDFGLAKLLMERTMSTQHSLSSTNFLKGSIGYIPPEYGFGQKPSTAGDAYSFGGMLLELSTGKSPTHERFTGDQNLIRWVQASFPHNMTKVIDSQMLDLMHYQPNEDPRTIPELERNCLISILEVGLSCSCASPDARISLREAL</sequence>
<keyword evidence="4" id="KW-0433">Leucine-rich repeat</keyword>
<dbReference type="PANTHER" id="PTHR27008:SF357">
    <property type="entry name" value="PROTEIN KINASE DOMAIN-CONTAINING PROTEIN"/>
    <property type="match status" value="1"/>
</dbReference>
<keyword evidence="9" id="KW-0418">Kinase</keyword>
<gene>
    <name evidence="17" type="primary">LOC107880264</name>
</gene>
<dbReference type="PROSITE" id="PS00107">
    <property type="entry name" value="PROTEIN_KINASE_ATP"/>
    <property type="match status" value="1"/>
</dbReference>
<evidence type="ECO:0000256" key="3">
    <source>
        <dbReference type="ARBA" id="ARBA00022527"/>
    </source>
</evidence>
<dbReference type="GeneID" id="107880264"/>
<keyword evidence="12 14" id="KW-0472">Membrane</keyword>
<evidence type="ECO:0000256" key="12">
    <source>
        <dbReference type="ARBA" id="ARBA00023136"/>
    </source>
</evidence>
<keyword evidence="5" id="KW-0808">Transferase</keyword>
<dbReference type="InterPro" id="IPR051809">
    <property type="entry name" value="Plant_receptor-like_S/T_kinase"/>
</dbReference>
<evidence type="ECO:0000256" key="14">
    <source>
        <dbReference type="SAM" id="Phobius"/>
    </source>
</evidence>
<keyword evidence="16" id="KW-1185">Reference proteome</keyword>
<keyword evidence="7" id="KW-0677">Repeat</keyword>
<dbReference type="Gene3D" id="3.80.10.10">
    <property type="entry name" value="Ribonuclease Inhibitor"/>
    <property type="match status" value="2"/>
</dbReference>
<feature type="binding site" evidence="13">
    <location>
        <position position="438"/>
    </location>
    <ligand>
        <name>ATP</name>
        <dbReference type="ChEBI" id="CHEBI:30616"/>
    </ligand>
</feature>
<feature type="domain" description="Protein kinase" evidence="15">
    <location>
        <begin position="410"/>
        <end position="703"/>
    </location>
</feature>
<dbReference type="InterPro" id="IPR001611">
    <property type="entry name" value="Leu-rich_rpt"/>
</dbReference>
<dbReference type="SMART" id="SM00220">
    <property type="entry name" value="S_TKc"/>
    <property type="match status" value="1"/>
</dbReference>
<dbReference type="SUPFAM" id="SSF56112">
    <property type="entry name" value="Protein kinase-like (PK-like)"/>
    <property type="match status" value="1"/>
</dbReference>
<keyword evidence="11 14" id="KW-1133">Transmembrane helix</keyword>
<evidence type="ECO:0000256" key="9">
    <source>
        <dbReference type="ARBA" id="ARBA00022777"/>
    </source>
</evidence>
<dbReference type="SUPFAM" id="SSF52058">
    <property type="entry name" value="L domain-like"/>
    <property type="match status" value="1"/>
</dbReference>
<keyword evidence="8 13" id="KW-0547">Nucleotide-binding</keyword>
<evidence type="ECO:0000256" key="10">
    <source>
        <dbReference type="ARBA" id="ARBA00022840"/>
    </source>
</evidence>
<keyword evidence="3" id="KW-0723">Serine/threonine-protein kinase</keyword>
<dbReference type="Pfam" id="PF07714">
    <property type="entry name" value="PK_Tyr_Ser-Thr"/>
    <property type="match status" value="1"/>
</dbReference>
<evidence type="ECO:0000256" key="2">
    <source>
        <dbReference type="ARBA" id="ARBA00008684"/>
    </source>
</evidence>
<dbReference type="RefSeq" id="XP_016646987.1">
    <property type="nucleotide sequence ID" value="XM_016791501.1"/>
</dbReference>
<dbReference type="InterPro" id="IPR000719">
    <property type="entry name" value="Prot_kinase_dom"/>
</dbReference>
<dbReference type="Gene3D" id="3.30.200.20">
    <property type="entry name" value="Phosphorylase Kinase, domain 1"/>
    <property type="match status" value="1"/>
</dbReference>
<evidence type="ECO:0000256" key="5">
    <source>
        <dbReference type="ARBA" id="ARBA00022679"/>
    </source>
</evidence>
<keyword evidence="10 13" id="KW-0067">ATP-binding</keyword>
<protein>
    <submittedName>
        <fullName evidence="17">Leucine-rich repeat receptor-like serine/threonine-protein kinase At2g24130</fullName>
    </submittedName>
</protein>
<dbReference type="InterPro" id="IPR013210">
    <property type="entry name" value="LRR_N_plant-typ"/>
</dbReference>
<dbReference type="PANTHER" id="PTHR27008">
    <property type="entry name" value="OS04G0122200 PROTEIN"/>
    <property type="match status" value="1"/>
</dbReference>
<comment type="similarity">
    <text evidence="2">Belongs to the protein kinase superfamily. Ser/Thr protein kinase family.</text>
</comment>
<evidence type="ECO:0000256" key="13">
    <source>
        <dbReference type="PROSITE-ProRule" id="PRU10141"/>
    </source>
</evidence>